<dbReference type="Proteomes" id="UP000254919">
    <property type="component" value="Unassembled WGS sequence"/>
</dbReference>
<protein>
    <submittedName>
        <fullName evidence="1">Uncharacterized protein</fullName>
    </submittedName>
</protein>
<reference evidence="1 2" key="1">
    <citation type="submission" date="2018-06" db="EMBL/GenBank/DDBJ databases">
        <authorList>
            <consortium name="Pathogen Informatics"/>
            <person name="Doyle S."/>
        </authorList>
    </citation>
    <scope>NUCLEOTIDE SEQUENCE [LARGE SCALE GENOMIC DNA]</scope>
    <source>
        <strain evidence="1 2">NCTC13291</strain>
    </source>
</reference>
<sequence>MSPETTHENISRFSFPDMDEAKRTFGDNAAIYGTIINQILPNLFLGGFHFEENHIYERLASDELSGIIYAGHKYWQEILYRAHMSSVAAIFRTTRWVDVAVREQNAGNLFGWASACRSLIESSGDINFSLNAVPLSLAELSEVINLHMNGEVSGSLSVAAELEDDLIHFMYGRKIPKNADFPQSHQRRSSAEYVERVEKMKIDGVKELYADLCEIVHPAASSVEIFFRSRGSVWRTDPKGELNVLNKRIAASQKTMGDVLMASYNPPLLTLKVIRHFRLLSGYDFMDKYEFHGLPIWQKILSTSQK</sequence>
<dbReference type="RefSeq" id="WP_147292448.1">
    <property type="nucleotide sequence ID" value="NZ_AP031462.1"/>
</dbReference>
<evidence type="ECO:0000313" key="2">
    <source>
        <dbReference type="Proteomes" id="UP000254919"/>
    </source>
</evidence>
<gene>
    <name evidence="1" type="ORF">NCTC13291_00745</name>
</gene>
<evidence type="ECO:0000313" key="1">
    <source>
        <dbReference type="EMBL" id="SUE38613.1"/>
    </source>
</evidence>
<organism evidence="1 2">
    <name type="scientific">Roseomonas mucosa</name>
    <dbReference type="NCBI Taxonomy" id="207340"/>
    <lineage>
        <taxon>Bacteria</taxon>
        <taxon>Pseudomonadati</taxon>
        <taxon>Pseudomonadota</taxon>
        <taxon>Alphaproteobacteria</taxon>
        <taxon>Acetobacterales</taxon>
        <taxon>Roseomonadaceae</taxon>
        <taxon>Roseomonas</taxon>
    </lineage>
</organism>
<dbReference type="GeneID" id="99635767"/>
<name>A0A379MVZ4_9PROT</name>
<dbReference type="EMBL" id="UGVN01000001">
    <property type="protein sequence ID" value="SUE38613.1"/>
    <property type="molecule type" value="Genomic_DNA"/>
</dbReference>
<accession>A0A379MVZ4</accession>
<proteinExistence type="predicted"/>
<dbReference type="AlphaFoldDB" id="A0A379MVZ4"/>